<dbReference type="RefSeq" id="WP_319973464.1">
    <property type="nucleotide sequence ID" value="NZ_JAXAVU010000001.1"/>
</dbReference>
<evidence type="ECO:0000256" key="2">
    <source>
        <dbReference type="SAM" id="SignalP"/>
    </source>
</evidence>
<keyword evidence="1" id="KW-0472">Membrane</keyword>
<keyword evidence="4" id="KW-1185">Reference proteome</keyword>
<feature type="transmembrane region" description="Helical" evidence="1">
    <location>
        <begin position="75"/>
        <end position="94"/>
    </location>
</feature>
<dbReference type="Proteomes" id="UP001285352">
    <property type="component" value="Unassembled WGS sequence"/>
</dbReference>
<dbReference type="InterPro" id="IPR009339">
    <property type="entry name" value="DUF998"/>
</dbReference>
<feature type="transmembrane region" description="Helical" evidence="1">
    <location>
        <begin position="167"/>
        <end position="190"/>
    </location>
</feature>
<sequence>MRPIVRSGPAARAGALLLLLGPLVSWAAELVTAAAWQDPHYSPLHNWVSHLGLTGPSQVAFGQVGNSPLGAVMDVGWVVYGLLLVVGAWLTFDVREGWRPVAIVALAVLSGAGVSLVGIFQGSNENVANGLIIFHTLGAQGVMIAGNVMAVVVGLSGARIGLSRGRAVASIALGVLGLIAFPAFMTNVFTGWMWNIGLFERGVIYPIMVAHVLLSTGLLGERAPGGVTRFTTFGPAAAAPPGRPACSASMQ</sequence>
<dbReference type="EMBL" id="JAXAVU010000001">
    <property type="protein sequence ID" value="MDX8141154.1"/>
    <property type="molecule type" value="Genomic_DNA"/>
</dbReference>
<keyword evidence="1" id="KW-1133">Transmembrane helix</keyword>
<keyword evidence="1" id="KW-0812">Transmembrane</keyword>
<comment type="caution">
    <text evidence="3">The sequence shown here is derived from an EMBL/GenBank/DDBJ whole genome shotgun (WGS) entry which is preliminary data.</text>
</comment>
<feature type="transmembrane region" description="Helical" evidence="1">
    <location>
        <begin position="202"/>
        <end position="220"/>
    </location>
</feature>
<protein>
    <submittedName>
        <fullName evidence="3">DUF998 domain-containing protein</fullName>
    </submittedName>
</protein>
<feature type="chain" id="PRO_5047455508" evidence="2">
    <location>
        <begin position="28"/>
        <end position="251"/>
    </location>
</feature>
<feature type="transmembrane region" description="Helical" evidence="1">
    <location>
        <begin position="132"/>
        <end position="155"/>
    </location>
</feature>
<evidence type="ECO:0000256" key="1">
    <source>
        <dbReference type="SAM" id="Phobius"/>
    </source>
</evidence>
<evidence type="ECO:0000313" key="4">
    <source>
        <dbReference type="Proteomes" id="UP001285352"/>
    </source>
</evidence>
<proteinExistence type="predicted"/>
<accession>A0ABU4UQ44</accession>
<evidence type="ECO:0000313" key="3">
    <source>
        <dbReference type="EMBL" id="MDX8141154.1"/>
    </source>
</evidence>
<name>A0ABU4UQ44_9PSEU</name>
<gene>
    <name evidence="3" type="ORF">SK854_03460</name>
</gene>
<feature type="transmembrane region" description="Helical" evidence="1">
    <location>
        <begin position="101"/>
        <end position="120"/>
    </location>
</feature>
<keyword evidence="2" id="KW-0732">Signal</keyword>
<feature type="signal peptide" evidence="2">
    <location>
        <begin position="1"/>
        <end position="27"/>
    </location>
</feature>
<dbReference type="Pfam" id="PF06197">
    <property type="entry name" value="DUF998"/>
    <property type="match status" value="1"/>
</dbReference>
<reference evidence="3 4" key="1">
    <citation type="submission" date="2023-11" db="EMBL/GenBank/DDBJ databases">
        <title>Lentzea sokolovensis, sp. nov., Lentzea kristufkii, sp. nov., and Lentzea miocenensis, sp. nov., rare actinobacteria from Sokolov Coal Basin, Miocene lacustrine sediment, Czech Republic.</title>
        <authorList>
            <person name="Lara A."/>
            <person name="Kotroba L."/>
            <person name="Nouioui I."/>
            <person name="Neumann-Schaal M."/>
            <person name="Mast Y."/>
            <person name="Chronakova A."/>
        </authorList>
    </citation>
    <scope>NUCLEOTIDE SEQUENCE [LARGE SCALE GENOMIC DNA]</scope>
    <source>
        <strain evidence="3 4">BCCO 10_0061</strain>
    </source>
</reference>
<organism evidence="3 4">
    <name type="scientific">Lentzea sokolovensis</name>
    <dbReference type="NCBI Taxonomy" id="3095429"/>
    <lineage>
        <taxon>Bacteria</taxon>
        <taxon>Bacillati</taxon>
        <taxon>Actinomycetota</taxon>
        <taxon>Actinomycetes</taxon>
        <taxon>Pseudonocardiales</taxon>
        <taxon>Pseudonocardiaceae</taxon>
        <taxon>Lentzea</taxon>
    </lineage>
</organism>